<evidence type="ECO:0000256" key="3">
    <source>
        <dbReference type="ARBA" id="ARBA00023239"/>
    </source>
</evidence>
<keyword evidence="3" id="KW-0456">Lyase</keyword>
<accession>A0A0D2NQU5</accession>
<dbReference type="STRING" id="145388.A0A0D2NQU5"/>
<keyword evidence="2" id="KW-0378">Hydrolase</keyword>
<keyword evidence="8" id="KW-1185">Reference proteome</keyword>
<dbReference type="AlphaFoldDB" id="A0A0D2NQU5"/>
<dbReference type="KEGG" id="mng:MNEG_1289"/>
<dbReference type="RefSeq" id="XP_013905675.1">
    <property type="nucleotide sequence ID" value="XM_014050221.1"/>
</dbReference>
<dbReference type="InterPro" id="IPR027521">
    <property type="entry name" value="Usb1"/>
</dbReference>
<name>A0A0D2NQU5_9CHLO</name>
<reference evidence="7 8" key="1">
    <citation type="journal article" date="2013" name="BMC Genomics">
        <title>Reconstruction of the lipid metabolism for the microalga Monoraphidium neglectum from its genome sequence reveals characteristics suitable for biofuel production.</title>
        <authorList>
            <person name="Bogen C."/>
            <person name="Al-Dilaimi A."/>
            <person name="Albersmeier A."/>
            <person name="Wichmann J."/>
            <person name="Grundmann M."/>
            <person name="Rupp O."/>
            <person name="Lauersen K.J."/>
            <person name="Blifernez-Klassen O."/>
            <person name="Kalinowski J."/>
            <person name="Goesmann A."/>
            <person name="Mussgnug J.H."/>
            <person name="Kruse O."/>
        </authorList>
    </citation>
    <scope>NUCLEOTIDE SEQUENCE [LARGE SCALE GENOMIC DNA]</scope>
    <source>
        <strain evidence="7 8">SAG 48.87</strain>
    </source>
</reference>
<dbReference type="GeneID" id="25730297"/>
<organism evidence="7 8">
    <name type="scientific">Monoraphidium neglectum</name>
    <dbReference type="NCBI Taxonomy" id="145388"/>
    <lineage>
        <taxon>Eukaryota</taxon>
        <taxon>Viridiplantae</taxon>
        <taxon>Chlorophyta</taxon>
        <taxon>core chlorophytes</taxon>
        <taxon>Chlorophyceae</taxon>
        <taxon>CS clade</taxon>
        <taxon>Sphaeropleales</taxon>
        <taxon>Selenastraceae</taxon>
        <taxon>Monoraphidium</taxon>
    </lineage>
</organism>
<dbReference type="Proteomes" id="UP000054498">
    <property type="component" value="Unassembled WGS sequence"/>
</dbReference>
<dbReference type="Pfam" id="PF09749">
    <property type="entry name" value="HVSL"/>
    <property type="match status" value="1"/>
</dbReference>
<evidence type="ECO:0000256" key="1">
    <source>
        <dbReference type="ARBA" id="ARBA00022722"/>
    </source>
</evidence>
<gene>
    <name evidence="7" type="ORF">MNEG_1289</name>
</gene>
<evidence type="ECO:0000313" key="8">
    <source>
        <dbReference type="Proteomes" id="UP000054498"/>
    </source>
</evidence>
<sequence>MASLERRLRGAAPRPRSGGLRLRGVRAFVNDEGTRTFAALCVEEGAAEVCALVRAVDAAFEEHGLSPFYEDPQPHASFAWALGDHGAALQRALSAAPPDHAPLEVPLAQVVCRTGRRETVVWSAPC</sequence>
<keyword evidence="4" id="KW-0539">Nucleus</keyword>
<evidence type="ECO:0000313" key="7">
    <source>
        <dbReference type="EMBL" id="KIZ06656.1"/>
    </source>
</evidence>
<dbReference type="EMBL" id="KK100345">
    <property type="protein sequence ID" value="KIZ06656.1"/>
    <property type="molecule type" value="Genomic_DNA"/>
</dbReference>
<evidence type="ECO:0000256" key="6">
    <source>
        <dbReference type="ARBA" id="ARBA00030030"/>
    </source>
</evidence>
<dbReference type="GO" id="GO:0005634">
    <property type="term" value="C:nucleus"/>
    <property type="evidence" value="ECO:0007669"/>
    <property type="project" value="TreeGrafter"/>
</dbReference>
<keyword evidence="1" id="KW-0540">Nuclease</keyword>
<dbReference type="GO" id="GO:0016829">
    <property type="term" value="F:lyase activity"/>
    <property type="evidence" value="ECO:0007669"/>
    <property type="project" value="UniProtKB-KW"/>
</dbReference>
<protein>
    <recommendedName>
        <fullName evidence="5">U6 snRNA phosphodiesterase 1</fullName>
    </recommendedName>
    <alternativeName>
        <fullName evidence="6">3'-5' RNA exonuclease USB1</fullName>
    </alternativeName>
</protein>
<dbReference type="OrthoDB" id="544844at2759"/>
<evidence type="ECO:0000256" key="4">
    <source>
        <dbReference type="ARBA" id="ARBA00023242"/>
    </source>
</evidence>
<dbReference type="Gene3D" id="3.90.1140.10">
    <property type="entry name" value="Cyclic phosphodiesterase"/>
    <property type="match status" value="1"/>
</dbReference>
<dbReference type="GO" id="GO:0000175">
    <property type="term" value="F:3'-5'-RNA exonuclease activity"/>
    <property type="evidence" value="ECO:0007669"/>
    <property type="project" value="TreeGrafter"/>
</dbReference>
<dbReference type="PANTHER" id="PTHR13522">
    <property type="entry name" value="U6 SNRNA PHOSPHODIESTERASE 1"/>
    <property type="match status" value="1"/>
</dbReference>
<dbReference type="PANTHER" id="PTHR13522:SF3">
    <property type="entry name" value="U6 SNRNA PHOSPHODIESTERASE 1"/>
    <property type="match status" value="1"/>
</dbReference>
<proteinExistence type="predicted"/>
<evidence type="ECO:0000256" key="5">
    <source>
        <dbReference type="ARBA" id="ARBA00029543"/>
    </source>
</evidence>
<evidence type="ECO:0000256" key="2">
    <source>
        <dbReference type="ARBA" id="ARBA00022801"/>
    </source>
</evidence>
<dbReference type="GO" id="GO:0034477">
    <property type="term" value="P:U6 snRNA 3'-end processing"/>
    <property type="evidence" value="ECO:0007669"/>
    <property type="project" value="InterPro"/>
</dbReference>